<feature type="transmembrane region" description="Helical" evidence="1">
    <location>
        <begin position="62"/>
        <end position="84"/>
    </location>
</feature>
<organism evidence="2 3">
    <name type="scientific">Leucobacter viscericola</name>
    <dbReference type="NCBI Taxonomy" id="2714935"/>
    <lineage>
        <taxon>Bacteria</taxon>
        <taxon>Bacillati</taxon>
        <taxon>Actinomycetota</taxon>
        <taxon>Actinomycetes</taxon>
        <taxon>Micrococcales</taxon>
        <taxon>Microbacteriaceae</taxon>
        <taxon>Leucobacter</taxon>
    </lineage>
</organism>
<dbReference type="RefSeq" id="WP_166292500.1">
    <property type="nucleotide sequence ID" value="NZ_CP049863.1"/>
</dbReference>
<proteinExistence type="predicted"/>
<accession>A0A6G7XHY8</accession>
<keyword evidence="1" id="KW-0472">Membrane</keyword>
<keyword evidence="3" id="KW-1185">Reference proteome</keyword>
<dbReference type="EMBL" id="CP049863">
    <property type="protein sequence ID" value="QIK64163.1"/>
    <property type="molecule type" value="Genomic_DNA"/>
</dbReference>
<name>A0A6G7XHY8_9MICO</name>
<evidence type="ECO:0000313" key="3">
    <source>
        <dbReference type="Proteomes" id="UP000502677"/>
    </source>
</evidence>
<evidence type="ECO:0008006" key="4">
    <source>
        <dbReference type="Google" id="ProtNLM"/>
    </source>
</evidence>
<reference evidence="2 3" key="1">
    <citation type="submission" date="2020-03" db="EMBL/GenBank/DDBJ databases">
        <title>Leucobacter sp. nov., isolated from beetles.</title>
        <authorList>
            <person name="Hyun D.-W."/>
            <person name="Bae J.-W."/>
        </authorList>
    </citation>
    <scope>NUCLEOTIDE SEQUENCE [LARGE SCALE GENOMIC DNA]</scope>
    <source>
        <strain evidence="2 3">HDW9C</strain>
    </source>
</reference>
<keyword evidence="1" id="KW-0812">Transmembrane</keyword>
<evidence type="ECO:0000313" key="2">
    <source>
        <dbReference type="EMBL" id="QIK64163.1"/>
    </source>
</evidence>
<feature type="transmembrane region" description="Helical" evidence="1">
    <location>
        <begin position="32"/>
        <end position="56"/>
    </location>
</feature>
<dbReference type="AlphaFoldDB" id="A0A6G7XHY8"/>
<protein>
    <recommendedName>
        <fullName evidence="4">DUF2721 domain-containing protein</fullName>
    </recommendedName>
</protein>
<sequence length="186" mass="20228">MSGRFSPRDVFRGLLDGLRFRRQDEGNERPDVLSILVLFGLPTLAALGVVCFGIQFTGADQILAGAALLCGSLMAAFAQVASWRERVLARARSVEKVRVRALNEATAHILFCLMVSVVTVTATFILANIELGDHPPVWLTCVAVGASAISAATFLYIGLSIVIVANLLWDAYQHEEDEAEREKLPE</sequence>
<gene>
    <name evidence="2" type="ORF">G7068_13855</name>
</gene>
<evidence type="ECO:0000256" key="1">
    <source>
        <dbReference type="SAM" id="Phobius"/>
    </source>
</evidence>
<feature type="transmembrane region" description="Helical" evidence="1">
    <location>
        <begin position="137"/>
        <end position="169"/>
    </location>
</feature>
<dbReference type="KEGG" id="lvi:G7068_13855"/>
<keyword evidence="1" id="KW-1133">Transmembrane helix</keyword>
<feature type="transmembrane region" description="Helical" evidence="1">
    <location>
        <begin position="105"/>
        <end position="125"/>
    </location>
</feature>
<dbReference type="Proteomes" id="UP000502677">
    <property type="component" value="Chromosome"/>
</dbReference>